<dbReference type="GO" id="GO:1901135">
    <property type="term" value="P:carbohydrate derivative metabolic process"/>
    <property type="evidence" value="ECO:0007669"/>
    <property type="project" value="UniProtKB-ARBA"/>
</dbReference>
<dbReference type="InterPro" id="IPR001296">
    <property type="entry name" value="Glyco_trans_1"/>
</dbReference>
<dbReference type="SUPFAM" id="SSF53756">
    <property type="entry name" value="UDP-Glycosyltransferase/glycogen phosphorylase"/>
    <property type="match status" value="1"/>
</dbReference>
<accession>A0A513QCH2</accession>
<reference evidence="3" key="1">
    <citation type="submission" date="2019-01" db="EMBL/GenBank/DDBJ databases">
        <authorList>
            <person name="Shneider M.M."/>
            <person name="Popova A.V."/>
            <person name="Shelenkov A.A."/>
            <person name="Mikhailova Y.V."/>
            <person name="Shagin D.A."/>
            <person name="Knirel Y.A."/>
            <person name="Kenyon J."/>
            <person name="Edelstein M.V."/>
        </authorList>
    </citation>
    <scope>NUCLEOTIDE SEQUENCE</scope>
    <source>
        <strain evidence="3">48-1789</strain>
    </source>
</reference>
<dbReference type="CDD" id="cd03820">
    <property type="entry name" value="GT4_AmsD-like"/>
    <property type="match status" value="1"/>
</dbReference>
<proteinExistence type="predicted"/>
<dbReference type="Pfam" id="PF00534">
    <property type="entry name" value="Glycos_transf_1"/>
    <property type="match status" value="1"/>
</dbReference>
<dbReference type="EMBL" id="MK399430">
    <property type="protein sequence ID" value="QBM04790.1"/>
    <property type="molecule type" value="Genomic_DNA"/>
</dbReference>
<sequence>MKLFRVENEKNTFFFTSMTPAGGIERVISTLANHFSDFMEVTILVKDEAYSHYPLSDKVKLISLETSLNLDMNNKLKRMGQAGINLFQSTAKLKKYLAENEYDLYYLAHPMNVLEFHLARGIDKKVIITEHGGINAYNFIYKKIKQWLYPKARCYVVPTTSDTKAYADLGFPVVYIPHFKSSLKYVSSDLTRKVVLSIGRMTEAKRQWIMIDLWDKIVNEHHIKDWQLHLVGNGNLYEQLSNKILTLGLQEYVKILPPIQDVEKYYKSASAFMLTSHSEGFGMVLLEAISFGLPCISYDCPSGPRDIIENDVNGYLIPMDDFEALKKATLDLLTNPEKLNKLAAGAYSASFNWNDEAVLSKWKKILY</sequence>
<dbReference type="PANTHER" id="PTHR12526:SF630">
    <property type="entry name" value="GLYCOSYLTRANSFERASE"/>
    <property type="match status" value="1"/>
</dbReference>
<dbReference type="Gene3D" id="3.40.50.2000">
    <property type="entry name" value="Glycogen Phosphorylase B"/>
    <property type="match status" value="2"/>
</dbReference>
<name>A0A513QCH2_ACIBA</name>
<organism evidence="3">
    <name type="scientific">Acinetobacter baumannii</name>
    <dbReference type="NCBI Taxonomy" id="470"/>
    <lineage>
        <taxon>Bacteria</taxon>
        <taxon>Pseudomonadati</taxon>
        <taxon>Pseudomonadota</taxon>
        <taxon>Gammaproteobacteria</taxon>
        <taxon>Moraxellales</taxon>
        <taxon>Moraxellaceae</taxon>
        <taxon>Acinetobacter</taxon>
        <taxon>Acinetobacter calcoaceticus/baumannii complex</taxon>
    </lineage>
</organism>
<dbReference type="Pfam" id="PF13439">
    <property type="entry name" value="Glyco_transf_4"/>
    <property type="match status" value="1"/>
</dbReference>
<feature type="domain" description="Glycosyl transferase family 1" evidence="1">
    <location>
        <begin position="189"/>
        <end position="347"/>
    </location>
</feature>
<evidence type="ECO:0000313" key="3">
    <source>
        <dbReference type="EMBL" id="QBM04790.1"/>
    </source>
</evidence>
<evidence type="ECO:0000259" key="2">
    <source>
        <dbReference type="Pfam" id="PF13439"/>
    </source>
</evidence>
<evidence type="ECO:0000259" key="1">
    <source>
        <dbReference type="Pfam" id="PF00534"/>
    </source>
</evidence>
<dbReference type="AlphaFoldDB" id="A0A513QCH2"/>
<dbReference type="InterPro" id="IPR028098">
    <property type="entry name" value="Glyco_trans_4-like_N"/>
</dbReference>
<gene>
    <name evidence="3" type="primary">gtr27</name>
</gene>
<protein>
    <submittedName>
        <fullName evidence="3">Gtr27</fullName>
    </submittedName>
</protein>
<dbReference type="GO" id="GO:0016757">
    <property type="term" value="F:glycosyltransferase activity"/>
    <property type="evidence" value="ECO:0007669"/>
    <property type="project" value="InterPro"/>
</dbReference>
<feature type="domain" description="Glycosyltransferase subfamily 4-like N-terminal" evidence="2">
    <location>
        <begin position="22"/>
        <end position="177"/>
    </location>
</feature>
<dbReference type="PANTHER" id="PTHR12526">
    <property type="entry name" value="GLYCOSYLTRANSFERASE"/>
    <property type="match status" value="1"/>
</dbReference>